<evidence type="ECO:0000256" key="1">
    <source>
        <dbReference type="ARBA" id="ARBA00004117"/>
    </source>
</evidence>
<dbReference type="InterPro" id="IPR010930">
    <property type="entry name" value="Flg_bb/hook_C_dom"/>
</dbReference>
<feature type="domain" description="Flagellar basal body rod protein N-terminal" evidence="5">
    <location>
        <begin position="7"/>
        <end position="37"/>
    </location>
</feature>
<keyword evidence="7" id="KW-0966">Cell projection</keyword>
<dbReference type="Gene3D" id="2.60.98.20">
    <property type="entry name" value="Flagellar hook protein FlgE"/>
    <property type="match status" value="1"/>
</dbReference>
<gene>
    <name evidence="7" type="ORF">GU920_07430</name>
</gene>
<comment type="similarity">
    <text evidence="2 4">Belongs to the flagella basal body rod proteins family.</text>
</comment>
<dbReference type="InterPro" id="IPR037058">
    <property type="entry name" value="Falgellar_hook_FlgE_sf"/>
</dbReference>
<keyword evidence="8" id="KW-1185">Reference proteome</keyword>
<keyword evidence="7" id="KW-0282">Flagellum</keyword>
<dbReference type="EMBL" id="JAAATW010000001">
    <property type="protein sequence ID" value="NBE07361.1"/>
    <property type="molecule type" value="Genomic_DNA"/>
</dbReference>
<sequence length="437" mass="44690">MSITSSLNAGVAGLNANATRLATISDNIANSNTFGYRRAAADFESLIVGGSSAGAGAFSAGGVRAVASRVLDDAGPLVATSNPLDLAVSGRGMLPVRLSAGQNGAIGDQAMLLTRTGAFRVDAQGNLTTASGLMLLGWPANPDGTIPGFSRNSEIGLEPIQVDTNQRVGDPTTAIRLGVNLPATSTIPGADGESLPLSVEYFGNLGSSETLQISFTPTVPATGAASNTWTMEIRDSAQNGALIGEYSITFDATRGLGGSIDSVTTVSGGAYDPAQGTLTINVASGPITLSIGAPGASDALTQLDNGYAPVGVFKDGSPIGTLAALEVDDEGFLTASYDTGFSQRLYQIPLVDVPNINGLRTQPNQTYQITPQSGAFTLWDAGTGPTGTISGFTREGSTTDVAAELTALIQTQRAYASNAKVIQTVDEMLQETTNIKR</sequence>
<dbReference type="Pfam" id="PF06429">
    <property type="entry name" value="Flg_bbr_C"/>
    <property type="match status" value="1"/>
</dbReference>
<dbReference type="PANTHER" id="PTHR30435:SF1">
    <property type="entry name" value="FLAGELLAR HOOK PROTEIN FLGE"/>
    <property type="match status" value="1"/>
</dbReference>
<reference evidence="8" key="1">
    <citation type="submission" date="2020-01" db="EMBL/GenBank/DDBJ databases">
        <title>Sphingomonas sp. strain CSW-10.</title>
        <authorList>
            <person name="Chen W.-M."/>
        </authorList>
    </citation>
    <scope>NUCLEOTIDE SEQUENCE [LARGE SCALE GENOMIC DNA]</scope>
    <source>
        <strain evidence="8">CCP-1</strain>
    </source>
</reference>
<accession>A0ABW9Y5J1</accession>
<evidence type="ECO:0000313" key="7">
    <source>
        <dbReference type="EMBL" id="NBE07361.1"/>
    </source>
</evidence>
<evidence type="ECO:0000256" key="4">
    <source>
        <dbReference type="RuleBase" id="RU362116"/>
    </source>
</evidence>
<dbReference type="RefSeq" id="WP_161766280.1">
    <property type="nucleotide sequence ID" value="NZ_JAAATW010000001.1"/>
</dbReference>
<dbReference type="Proteomes" id="UP001517376">
    <property type="component" value="Unassembled WGS sequence"/>
</dbReference>
<dbReference type="InterPro" id="IPR020013">
    <property type="entry name" value="Flagellar_FlgE/F/G"/>
</dbReference>
<evidence type="ECO:0000259" key="5">
    <source>
        <dbReference type="Pfam" id="PF00460"/>
    </source>
</evidence>
<dbReference type="PROSITE" id="PS00588">
    <property type="entry name" value="FLAGELLA_BB_ROD"/>
    <property type="match status" value="1"/>
</dbReference>
<keyword evidence="7" id="KW-0969">Cilium</keyword>
<organism evidence="7 8">
    <name type="scientific">Paragemmobacter ruber</name>
    <dbReference type="NCBI Taxonomy" id="1985673"/>
    <lineage>
        <taxon>Bacteria</taxon>
        <taxon>Pseudomonadati</taxon>
        <taxon>Pseudomonadota</taxon>
        <taxon>Alphaproteobacteria</taxon>
        <taxon>Rhodobacterales</taxon>
        <taxon>Paracoccaceae</taxon>
        <taxon>Paragemmobacter</taxon>
    </lineage>
</organism>
<dbReference type="InterPro" id="IPR037925">
    <property type="entry name" value="FlgE/F/G-like"/>
</dbReference>
<keyword evidence="3 4" id="KW-0975">Bacterial flagellum</keyword>
<dbReference type="InterPro" id="IPR001444">
    <property type="entry name" value="Flag_bb_rod_N"/>
</dbReference>
<comment type="subcellular location">
    <subcellularLocation>
        <location evidence="1 4">Bacterial flagellum basal body</location>
    </subcellularLocation>
</comment>
<dbReference type="InterPro" id="IPR019776">
    <property type="entry name" value="Flagellar_basal_body_rod_CS"/>
</dbReference>
<name>A0ABW9Y5J1_9RHOB</name>
<evidence type="ECO:0000256" key="3">
    <source>
        <dbReference type="ARBA" id="ARBA00023143"/>
    </source>
</evidence>
<evidence type="ECO:0000256" key="2">
    <source>
        <dbReference type="ARBA" id="ARBA00009677"/>
    </source>
</evidence>
<dbReference type="Pfam" id="PF00460">
    <property type="entry name" value="Flg_bb_rod"/>
    <property type="match status" value="1"/>
</dbReference>
<evidence type="ECO:0000313" key="8">
    <source>
        <dbReference type="Proteomes" id="UP001517376"/>
    </source>
</evidence>
<protein>
    <recommendedName>
        <fullName evidence="4">Flagellar hook protein FlgE</fullName>
    </recommendedName>
</protein>
<comment type="function">
    <text evidence="4">A flexible structure which links the flagellar filament to the drive apparatus in the basal body.</text>
</comment>
<comment type="caution">
    <text evidence="7">The sequence shown here is derived from an EMBL/GenBank/DDBJ whole genome shotgun (WGS) entry which is preliminary data.</text>
</comment>
<dbReference type="NCBIfam" id="TIGR03506">
    <property type="entry name" value="FlgEFG_subfam"/>
    <property type="match status" value="1"/>
</dbReference>
<evidence type="ECO:0000259" key="6">
    <source>
        <dbReference type="Pfam" id="PF06429"/>
    </source>
</evidence>
<dbReference type="SUPFAM" id="SSF117143">
    <property type="entry name" value="Flagellar hook protein flgE"/>
    <property type="match status" value="1"/>
</dbReference>
<feature type="domain" description="Flagellar basal-body/hook protein C-terminal" evidence="6">
    <location>
        <begin position="395"/>
        <end position="435"/>
    </location>
</feature>
<proteinExistence type="inferred from homology"/>
<dbReference type="PANTHER" id="PTHR30435">
    <property type="entry name" value="FLAGELLAR PROTEIN"/>
    <property type="match status" value="1"/>
</dbReference>